<evidence type="ECO:0000313" key="1">
    <source>
        <dbReference type="EMBL" id="EGC03549.1"/>
    </source>
</evidence>
<accession>E9SB35</accession>
<dbReference type="PANTHER" id="PTHR10000">
    <property type="entry name" value="PHOSPHOSERINE PHOSPHATASE"/>
    <property type="match status" value="1"/>
</dbReference>
<dbReference type="SFLD" id="SFLDS00003">
    <property type="entry name" value="Haloacid_Dehalogenase"/>
    <property type="match status" value="1"/>
</dbReference>
<dbReference type="InterPro" id="IPR036412">
    <property type="entry name" value="HAD-like_sf"/>
</dbReference>
<gene>
    <name evidence="1" type="ORF">CUS_8148</name>
</gene>
<evidence type="ECO:0000313" key="2">
    <source>
        <dbReference type="Proteomes" id="UP000004259"/>
    </source>
</evidence>
<sequence>MQLYISDLDGTLLDKNAEITKNTADILNELITQGINFTVATARTYASAGKILAGLDLRLPLILMNGVLIYDPVGHEYLSVKTIPDTACEKILALRDKLGLSPFMYMMEEGCMHTVFDKLINQSMKDFHAERVRKYYKSFTQAEKLEDVRGSVIYFCFIDTKDRLLPLRDELAKDKSLGMTFYPDIYGNDWYLEVFSASASKKAGVEWLRDRYGFEKITAFGDNLNDLPMFAAADECIAVSNAAEELKKQADKVIGANTEDGVAYYLKGAYHG</sequence>
<dbReference type="SFLD" id="SFLDG01140">
    <property type="entry name" value="C2.B:_Phosphomannomutase_and_P"/>
    <property type="match status" value="1"/>
</dbReference>
<dbReference type="NCBIfam" id="TIGR01484">
    <property type="entry name" value="HAD-SF-IIB"/>
    <property type="match status" value="1"/>
</dbReference>
<dbReference type="SUPFAM" id="SSF56784">
    <property type="entry name" value="HAD-like"/>
    <property type="match status" value="1"/>
</dbReference>
<reference evidence="1 2" key="1">
    <citation type="submission" date="2011-02" db="EMBL/GenBank/DDBJ databases">
        <authorList>
            <person name="Nelson K.E."/>
            <person name="Sutton G."/>
            <person name="Torralba M."/>
            <person name="Durkin S."/>
            <person name="Harkins D."/>
            <person name="Montgomery R."/>
            <person name="Ziemer C."/>
            <person name="Klaassens E."/>
            <person name="Ocuiv P."/>
            <person name="Morrison M."/>
        </authorList>
    </citation>
    <scope>NUCLEOTIDE SEQUENCE [LARGE SCALE GENOMIC DNA]</scope>
    <source>
        <strain evidence="1 2">8</strain>
    </source>
</reference>
<dbReference type="Pfam" id="PF08282">
    <property type="entry name" value="Hydrolase_3"/>
    <property type="match status" value="1"/>
</dbReference>
<keyword evidence="2" id="KW-1185">Reference proteome</keyword>
<dbReference type="EMBL" id="ADKM02000062">
    <property type="protein sequence ID" value="EGC03549.1"/>
    <property type="molecule type" value="Genomic_DNA"/>
</dbReference>
<dbReference type="NCBIfam" id="TIGR00099">
    <property type="entry name" value="Cof-subfamily"/>
    <property type="match status" value="1"/>
</dbReference>
<organism evidence="1 2">
    <name type="scientific">Ruminococcus albus 8</name>
    <dbReference type="NCBI Taxonomy" id="246199"/>
    <lineage>
        <taxon>Bacteria</taxon>
        <taxon>Bacillati</taxon>
        <taxon>Bacillota</taxon>
        <taxon>Clostridia</taxon>
        <taxon>Eubacteriales</taxon>
        <taxon>Oscillospiraceae</taxon>
        <taxon>Ruminococcus</taxon>
    </lineage>
</organism>
<dbReference type="InterPro" id="IPR006379">
    <property type="entry name" value="HAD-SF_hydro_IIB"/>
</dbReference>
<dbReference type="AlphaFoldDB" id="E9SB35"/>
<comment type="caution">
    <text evidence="1">The sequence shown here is derived from an EMBL/GenBank/DDBJ whole genome shotgun (WGS) entry which is preliminary data.</text>
</comment>
<dbReference type="STRING" id="246199.CUS_8148"/>
<dbReference type="PANTHER" id="PTHR10000:SF8">
    <property type="entry name" value="HAD SUPERFAMILY HYDROLASE-LIKE, TYPE 3"/>
    <property type="match status" value="1"/>
</dbReference>
<dbReference type="Gene3D" id="3.40.50.1000">
    <property type="entry name" value="HAD superfamily/HAD-like"/>
    <property type="match status" value="1"/>
</dbReference>
<dbReference type="Proteomes" id="UP000004259">
    <property type="component" value="Unassembled WGS sequence"/>
</dbReference>
<dbReference type="InterPro" id="IPR023214">
    <property type="entry name" value="HAD_sf"/>
</dbReference>
<proteinExistence type="predicted"/>
<dbReference type="GO" id="GO:0000287">
    <property type="term" value="F:magnesium ion binding"/>
    <property type="evidence" value="ECO:0007669"/>
    <property type="project" value="TreeGrafter"/>
</dbReference>
<keyword evidence="1" id="KW-0378">Hydrolase</keyword>
<dbReference type="GO" id="GO:0005829">
    <property type="term" value="C:cytosol"/>
    <property type="evidence" value="ECO:0007669"/>
    <property type="project" value="TreeGrafter"/>
</dbReference>
<dbReference type="OrthoDB" id="9810101at2"/>
<dbReference type="RefSeq" id="WP_002848262.1">
    <property type="nucleotide sequence ID" value="NZ_ADKM02000062.1"/>
</dbReference>
<dbReference type="eggNOG" id="COG0561">
    <property type="taxonomic scope" value="Bacteria"/>
</dbReference>
<dbReference type="InterPro" id="IPR000150">
    <property type="entry name" value="Cof"/>
</dbReference>
<dbReference type="Gene3D" id="3.30.1240.10">
    <property type="match status" value="1"/>
</dbReference>
<protein>
    <submittedName>
        <fullName evidence="1">Cof-like hydrolase</fullName>
    </submittedName>
</protein>
<name>E9SB35_RUMAL</name>
<dbReference type="GO" id="GO:0016791">
    <property type="term" value="F:phosphatase activity"/>
    <property type="evidence" value="ECO:0007669"/>
    <property type="project" value="UniProtKB-ARBA"/>
</dbReference>